<proteinExistence type="predicted"/>
<organism evidence="2 3">
    <name type="scientific">Trichococcus palustris</name>
    <dbReference type="NCBI Taxonomy" id="140314"/>
    <lineage>
        <taxon>Bacteria</taxon>
        <taxon>Bacillati</taxon>
        <taxon>Bacillota</taxon>
        <taxon>Bacilli</taxon>
        <taxon>Lactobacillales</taxon>
        <taxon>Carnobacteriaceae</taxon>
        <taxon>Trichococcus</taxon>
    </lineage>
</organism>
<dbReference type="OrthoDB" id="9815852at2"/>
<accession>A0A143YLR8</accession>
<keyword evidence="3" id="KW-1185">Reference proteome</keyword>
<dbReference type="Proteomes" id="UP000242754">
    <property type="component" value="Unassembled WGS sequence"/>
</dbReference>
<keyword evidence="1" id="KW-0472">Membrane</keyword>
<sequence>MNTLRNYVDSVFLNLPQTPEMATRKQEMIMNMEAKYQQLLADGKNENEAIGAALAEFGHVDDSSRAPAATPNTEIIPEGAIHLSAAEADDYLDHRHKFAFAMAAGVFLCIMAPAAMILFREIPQFFAVTARVSQNTIDVLALVPLFVFVAAAVALFIIYGAKDSEYGLNNQIIHLDAQTRADLSKEQRESKSRTTVAIAAGVVLCILAPIALLLSVLLLGNENPLPVVFLLSFVAVGVFLFVFYGIQIDSYTILLSGRNNSPEQLRTKKVTDTVAGVVFPLAAAVYLIAGFLYNAWATAWIIFPVVGILFGVFAAVYGGYSELKKKR</sequence>
<keyword evidence="1" id="KW-1133">Transmembrane helix</keyword>
<evidence type="ECO:0000313" key="3">
    <source>
        <dbReference type="Proteomes" id="UP000242754"/>
    </source>
</evidence>
<protein>
    <recommendedName>
        <fullName evidence="4">Beta-carotene 15,15'-monooxygenase</fullName>
    </recommendedName>
</protein>
<evidence type="ECO:0008006" key="4">
    <source>
        <dbReference type="Google" id="ProtNLM"/>
    </source>
</evidence>
<feature type="transmembrane region" description="Helical" evidence="1">
    <location>
        <begin position="139"/>
        <end position="161"/>
    </location>
</feature>
<evidence type="ECO:0000256" key="1">
    <source>
        <dbReference type="SAM" id="Phobius"/>
    </source>
</evidence>
<dbReference type="NCBIfam" id="NF038403">
    <property type="entry name" value="perm_prefix_1"/>
    <property type="match status" value="1"/>
</dbReference>
<feature type="transmembrane region" description="Helical" evidence="1">
    <location>
        <begin position="98"/>
        <end position="119"/>
    </location>
</feature>
<gene>
    <name evidence="2" type="ORF">Tpal_1691</name>
</gene>
<dbReference type="RefSeq" id="WP_087033262.1">
    <property type="nucleotide sequence ID" value="NZ_FJNE01000004.1"/>
</dbReference>
<dbReference type="AlphaFoldDB" id="A0A143YLR8"/>
<feature type="transmembrane region" description="Helical" evidence="1">
    <location>
        <begin position="274"/>
        <end position="293"/>
    </location>
</feature>
<reference evidence="2 3" key="1">
    <citation type="submission" date="2016-02" db="EMBL/GenBank/DDBJ databases">
        <authorList>
            <person name="Wen L."/>
            <person name="He K."/>
            <person name="Yang H."/>
        </authorList>
    </citation>
    <scope>NUCLEOTIDE SEQUENCE [LARGE SCALE GENOMIC DNA]</scope>
    <source>
        <strain evidence="2">Trichococcus palustris</strain>
    </source>
</reference>
<keyword evidence="1" id="KW-0812">Transmembrane</keyword>
<feature type="transmembrane region" description="Helical" evidence="1">
    <location>
        <begin position="195"/>
        <end position="219"/>
    </location>
</feature>
<feature type="transmembrane region" description="Helical" evidence="1">
    <location>
        <begin position="299"/>
        <end position="320"/>
    </location>
</feature>
<dbReference type="STRING" id="140314.SAMN04488076_10630"/>
<evidence type="ECO:0000313" key="2">
    <source>
        <dbReference type="EMBL" id="CZQ93824.1"/>
    </source>
</evidence>
<dbReference type="EMBL" id="FJNE01000004">
    <property type="protein sequence ID" value="CZQ93824.1"/>
    <property type="molecule type" value="Genomic_DNA"/>
</dbReference>
<feature type="transmembrane region" description="Helical" evidence="1">
    <location>
        <begin position="225"/>
        <end position="246"/>
    </location>
</feature>
<name>A0A143YLR8_9LACT</name>
<dbReference type="InterPro" id="IPR047928">
    <property type="entry name" value="Perm_prefix_1"/>
</dbReference>